<dbReference type="AlphaFoldDB" id="A0A182MCX7"/>
<evidence type="ECO:0000313" key="2">
    <source>
        <dbReference type="EnsemblMetazoa" id="ACUA015242-PA"/>
    </source>
</evidence>
<organism evidence="2 3">
    <name type="scientific">Anopheles culicifacies</name>
    <dbReference type="NCBI Taxonomy" id="139723"/>
    <lineage>
        <taxon>Eukaryota</taxon>
        <taxon>Metazoa</taxon>
        <taxon>Ecdysozoa</taxon>
        <taxon>Arthropoda</taxon>
        <taxon>Hexapoda</taxon>
        <taxon>Insecta</taxon>
        <taxon>Pterygota</taxon>
        <taxon>Neoptera</taxon>
        <taxon>Endopterygota</taxon>
        <taxon>Diptera</taxon>
        <taxon>Nematocera</taxon>
        <taxon>Culicoidea</taxon>
        <taxon>Culicidae</taxon>
        <taxon>Anophelinae</taxon>
        <taxon>Anopheles</taxon>
        <taxon>culicifacies species complex</taxon>
    </lineage>
</organism>
<feature type="region of interest" description="Disordered" evidence="1">
    <location>
        <begin position="44"/>
        <end position="63"/>
    </location>
</feature>
<evidence type="ECO:0000313" key="3">
    <source>
        <dbReference type="Proteomes" id="UP000075883"/>
    </source>
</evidence>
<protein>
    <submittedName>
        <fullName evidence="2">Uncharacterized protein</fullName>
    </submittedName>
</protein>
<dbReference type="VEuPathDB" id="VectorBase:ACUA015242"/>
<proteinExistence type="predicted"/>
<dbReference type="EnsemblMetazoa" id="ACUA015242-RA">
    <property type="protein sequence ID" value="ACUA015242-PA"/>
    <property type="gene ID" value="ACUA015242"/>
</dbReference>
<evidence type="ECO:0000256" key="1">
    <source>
        <dbReference type="SAM" id="MobiDB-lite"/>
    </source>
</evidence>
<keyword evidence="3" id="KW-1185">Reference proteome</keyword>
<reference evidence="2" key="2">
    <citation type="submission" date="2020-05" db="UniProtKB">
        <authorList>
            <consortium name="EnsemblMetazoa"/>
        </authorList>
    </citation>
    <scope>IDENTIFICATION</scope>
    <source>
        <strain evidence="2">A-37</strain>
    </source>
</reference>
<dbReference type="Proteomes" id="UP000075883">
    <property type="component" value="Unassembled WGS sequence"/>
</dbReference>
<accession>A0A182MCX7</accession>
<sequence length="195" mass="21709">MATVQHRQAAYAWMLPLVVAILASIALLTASVNGLSSTGERATAFTLPHEGDRSPASKTGTPIPTRWPDAPETPDHALLLAVFTQHAHQVQIHQIEHRRRSERFWARLDLGRQTMSRTGREPFPCANEFLSSGQQQKTTGTTSNSILEPLLFKRLTHYGKFSTTTAPALEVNFWNKTMTTCVSGMRHRGRESGFN</sequence>
<reference evidence="3" key="1">
    <citation type="submission" date="2013-09" db="EMBL/GenBank/DDBJ databases">
        <title>The Genome Sequence of Anopheles culicifacies species A.</title>
        <authorList>
            <consortium name="The Broad Institute Genomics Platform"/>
            <person name="Neafsey D.E."/>
            <person name="Besansky N."/>
            <person name="Howell P."/>
            <person name="Walton C."/>
            <person name="Young S.K."/>
            <person name="Zeng Q."/>
            <person name="Gargeya S."/>
            <person name="Fitzgerald M."/>
            <person name="Haas B."/>
            <person name="Abouelleil A."/>
            <person name="Allen A.W."/>
            <person name="Alvarado L."/>
            <person name="Arachchi H.M."/>
            <person name="Berlin A.M."/>
            <person name="Chapman S.B."/>
            <person name="Gainer-Dewar J."/>
            <person name="Goldberg J."/>
            <person name="Griggs A."/>
            <person name="Gujja S."/>
            <person name="Hansen M."/>
            <person name="Howarth C."/>
            <person name="Imamovic A."/>
            <person name="Ireland A."/>
            <person name="Larimer J."/>
            <person name="McCowan C."/>
            <person name="Murphy C."/>
            <person name="Pearson M."/>
            <person name="Poon T.W."/>
            <person name="Priest M."/>
            <person name="Roberts A."/>
            <person name="Saif S."/>
            <person name="Shea T."/>
            <person name="Sisk P."/>
            <person name="Sykes S."/>
            <person name="Wortman J."/>
            <person name="Nusbaum C."/>
            <person name="Birren B."/>
        </authorList>
    </citation>
    <scope>NUCLEOTIDE SEQUENCE [LARGE SCALE GENOMIC DNA]</scope>
    <source>
        <strain evidence="3">A-37</strain>
    </source>
</reference>
<dbReference type="EMBL" id="AXCM01004828">
    <property type="status" value="NOT_ANNOTATED_CDS"/>
    <property type="molecule type" value="Genomic_DNA"/>
</dbReference>
<name>A0A182MCX7_9DIPT</name>